<evidence type="ECO:0008006" key="3">
    <source>
        <dbReference type="Google" id="ProtNLM"/>
    </source>
</evidence>
<keyword evidence="2" id="KW-1185">Reference proteome</keyword>
<name>A0A5N3UZE3_MUNMU</name>
<gene>
    <name evidence="1" type="ORF">FD754_019103</name>
</gene>
<dbReference type="EMBL" id="VCEA01000003">
    <property type="protein sequence ID" value="KAB0342177.1"/>
    <property type="molecule type" value="Genomic_DNA"/>
</dbReference>
<evidence type="ECO:0000313" key="2">
    <source>
        <dbReference type="Proteomes" id="UP000326458"/>
    </source>
</evidence>
<evidence type="ECO:0000313" key="1">
    <source>
        <dbReference type="EMBL" id="KAB0342177.1"/>
    </source>
</evidence>
<protein>
    <recommendedName>
        <fullName evidence="3">Protein kinase domain-containing protein</fullName>
    </recommendedName>
</protein>
<dbReference type="Gene3D" id="3.30.200.20">
    <property type="entry name" value="Phosphorylase Kinase, domain 1"/>
    <property type="match status" value="1"/>
</dbReference>
<accession>A0A5N3UZE3</accession>
<proteinExistence type="predicted"/>
<reference evidence="1 2" key="1">
    <citation type="submission" date="2019-06" db="EMBL/GenBank/DDBJ databases">
        <title>Discovery of a novel chromosome fission-fusion reversal in muntjac.</title>
        <authorList>
            <person name="Mudd A.B."/>
            <person name="Bredeson J.V."/>
            <person name="Baum R."/>
            <person name="Hockemeyer D."/>
            <person name="Rokhsar D.S."/>
        </authorList>
    </citation>
    <scope>NUCLEOTIDE SEQUENCE [LARGE SCALE GENOMIC DNA]</scope>
    <source>
        <strain evidence="1">UTSW_UCB_Mm</strain>
        <tissue evidence="1">Fibroblast cell line</tissue>
    </source>
</reference>
<sequence>MKMQNLRDGNCYACKQMKQHFESIEQVNNLREVQALRRLNPHPNIPTLHKVGEDTHYGGGGNYVLYVPVV</sequence>
<dbReference type="AlphaFoldDB" id="A0A5N3UZE3"/>
<dbReference type="Proteomes" id="UP000326458">
    <property type="component" value="Unassembled WGS sequence"/>
</dbReference>
<comment type="caution">
    <text evidence="1">The sequence shown here is derived from an EMBL/GenBank/DDBJ whole genome shotgun (WGS) entry which is preliminary data.</text>
</comment>
<dbReference type="SUPFAM" id="SSF56112">
    <property type="entry name" value="Protein kinase-like (PK-like)"/>
    <property type="match status" value="1"/>
</dbReference>
<organism evidence="1 2">
    <name type="scientific">Muntiacus muntjak</name>
    <name type="common">Barking deer</name>
    <name type="synonym">Indian muntjac</name>
    <dbReference type="NCBI Taxonomy" id="9888"/>
    <lineage>
        <taxon>Eukaryota</taxon>
        <taxon>Metazoa</taxon>
        <taxon>Chordata</taxon>
        <taxon>Craniata</taxon>
        <taxon>Vertebrata</taxon>
        <taxon>Euteleostomi</taxon>
        <taxon>Mammalia</taxon>
        <taxon>Eutheria</taxon>
        <taxon>Laurasiatheria</taxon>
        <taxon>Artiodactyla</taxon>
        <taxon>Ruminantia</taxon>
        <taxon>Pecora</taxon>
        <taxon>Cervidae</taxon>
        <taxon>Muntiacinae</taxon>
        <taxon>Muntiacus</taxon>
    </lineage>
</organism>
<dbReference type="InterPro" id="IPR011009">
    <property type="entry name" value="Kinase-like_dom_sf"/>
</dbReference>